<dbReference type="Gene3D" id="2.60.40.10">
    <property type="entry name" value="Immunoglobulins"/>
    <property type="match status" value="1"/>
</dbReference>
<dbReference type="GeneID" id="24872608"/>
<dbReference type="InterPro" id="IPR013783">
    <property type="entry name" value="Ig-like_fold"/>
</dbReference>
<dbReference type="RefSeq" id="WP_048183958.1">
    <property type="nucleotide sequence ID" value="NZ_CP009508.1"/>
</dbReference>
<dbReference type="HOGENOM" id="CLU_743176_0_0_2"/>
<reference evidence="2 3" key="1">
    <citation type="submission" date="2014-07" db="EMBL/GenBank/DDBJ databases">
        <title>Methanogenic archaea and the global carbon cycle.</title>
        <authorList>
            <person name="Henriksen J.R."/>
            <person name="Luke J."/>
            <person name="Reinhart S."/>
            <person name="Benedict M.N."/>
            <person name="Youngblut N.D."/>
            <person name="Metcalf M.E."/>
            <person name="Whitaker R.J."/>
            <person name="Metcalf W.W."/>
        </authorList>
    </citation>
    <scope>NUCLEOTIDE SEQUENCE [LARGE SCALE GENOMIC DNA]</scope>
    <source>
        <strain evidence="2 3">C2J</strain>
    </source>
</reference>
<proteinExistence type="predicted"/>
<name>A0A0E3LDM5_9EURY</name>
<organism evidence="2 3">
    <name type="scientific">Methanosarcina siciliae C2J</name>
    <dbReference type="NCBI Taxonomy" id="1434118"/>
    <lineage>
        <taxon>Archaea</taxon>
        <taxon>Methanobacteriati</taxon>
        <taxon>Methanobacteriota</taxon>
        <taxon>Stenosarchaea group</taxon>
        <taxon>Methanomicrobia</taxon>
        <taxon>Methanosarcinales</taxon>
        <taxon>Methanosarcinaceae</taxon>
        <taxon>Methanosarcina</taxon>
    </lineage>
</organism>
<gene>
    <name evidence="2" type="ORF">MSSAC_2941</name>
</gene>
<evidence type="ECO:0000313" key="3">
    <source>
        <dbReference type="Proteomes" id="UP000033123"/>
    </source>
</evidence>
<dbReference type="Proteomes" id="UP000033123">
    <property type="component" value="Chromosome"/>
</dbReference>
<dbReference type="AlphaFoldDB" id="A0A0E3LDM5"/>
<evidence type="ECO:0000313" key="2">
    <source>
        <dbReference type="EMBL" id="AKB37531.1"/>
    </source>
</evidence>
<keyword evidence="1" id="KW-1133">Transmembrane helix</keyword>
<accession>A0A0E3LDM5</accession>
<evidence type="ECO:0000256" key="1">
    <source>
        <dbReference type="SAM" id="Phobius"/>
    </source>
</evidence>
<protein>
    <submittedName>
        <fullName evidence="2">Uncharacterized protein</fullName>
    </submittedName>
</protein>
<dbReference type="EMBL" id="CP009508">
    <property type="protein sequence ID" value="AKB37531.1"/>
    <property type="molecule type" value="Genomic_DNA"/>
</dbReference>
<keyword evidence="1" id="KW-0472">Membrane</keyword>
<dbReference type="KEGG" id="msj:MSSAC_2941"/>
<keyword evidence="1" id="KW-0812">Transmembrane</keyword>
<dbReference type="PATRIC" id="fig|1434118.4.peg.3819"/>
<feature type="transmembrane region" description="Helical" evidence="1">
    <location>
        <begin position="14"/>
        <end position="39"/>
    </location>
</feature>
<sequence length="369" mass="40842">MSFKGRGLFQDERAATVVFGTLLIILVTITVVSALALSISVAQKNAMDRQSAIEAAENENLRIVSIQPTASDYPLYSSYWDSLNITVLNLDILDSRVSAVSINGNYMMNYFLIDENRDPFLISGTDYPMTFDSRHRAEIPAGKARQIWIGGIHSFENITPSSSSPVNVSLSNFPDKAYSDFSYLVKVYNSTASFNYGSDFTVDENNSILTLLNSSFVPGTNYTVEYTTFLNGNMGPTQVSKNGPITVEIISDRINLYKKMFVPPVPLAEVQYKSETRPDGSYDQYILLDASNSYDPDSDGFITGFRWEIYNGTGAKLYGFDEEDTPLKGIKVRPALNLSDTPFIIDLEVTDDTGMVSRLSETSGNITVP</sequence>